<feature type="domain" description="HMW1C N-terminal" evidence="4">
    <location>
        <begin position="17"/>
        <end position="156"/>
    </location>
</feature>
<comment type="pathway">
    <text evidence="1">Protein modification; protein glycosylation.</text>
</comment>
<proteinExistence type="predicted"/>
<protein>
    <submittedName>
        <fullName evidence="6">Adhesin processing HmwC-like protein</fullName>
    </submittedName>
</protein>
<dbReference type="Gene3D" id="3.40.50.2000">
    <property type="entry name" value="Glycogen Phosphorylase B"/>
    <property type="match status" value="1"/>
</dbReference>
<dbReference type="Pfam" id="PF18071">
    <property type="entry name" value="HMW1C_N"/>
    <property type="match status" value="1"/>
</dbReference>
<dbReference type="InterPro" id="IPR041109">
    <property type="entry name" value="HMW1C_N"/>
</dbReference>
<evidence type="ECO:0000256" key="2">
    <source>
        <dbReference type="ARBA" id="ARBA00022676"/>
    </source>
</evidence>
<name>Q13L08_PARXL</name>
<sequence length="632" mass="70330">MRNDARRSPPTLAMSTDFSLDRFESQIQSRDYDAAHEEFCALLRTLSEKRGTLGSERFARSSPNSPADEASLRTLQRIADGFTALFSAPEYTLAAEKMNIMFWGRPWINMIFAVTSYGSTDHIVRTLLDTARQSNDAATRDALTRKQLVLYTSGSQYDIDFADLHRCDPVLATSLGISIVSAAVHISPAAHAKRERLLAWLPGALDAIEDLDDLPTAAVCGAYMHCSYSISPERHAIKRSINKLVRRKLDTLGLLDHEADAARPPAVRREPGRKPVMLVVLEWFTGGHSIYRTHSRTMLAARRHFEVVAFGEAQHVDETGRAIFDRFVEFEHPEYIGDCIRQIQQFATREQPEVLYMPSVGMFSHTIFLSNLRVAPLQIAGLGHPATMHAAHMDYVSVEEDFVGDPACFSEKMLRLPKDGQPYVPSKLLTGIVPSVPARGDVVNIGVTASAMKINPHFLETCKAIVHTARVPVKFHFMTCWSESIDLAYVRKSIHATLPEPSVDVYGSLDYPTYLKVLNTMDMFVSPFPFGNTNGIVDSFTMGLPGVNLCGREVFEHIDSGLFERAGLPSWLTAHSTGEYVRAAARLAEQHDEREALRRHLIDSKAVERIFTGRPEAFGEAVLAALNGLDNN</sequence>
<keyword evidence="7" id="KW-1185">Reference proteome</keyword>
<dbReference type="eggNOG" id="COG3914">
    <property type="taxonomic scope" value="Bacteria"/>
</dbReference>
<evidence type="ECO:0000313" key="7">
    <source>
        <dbReference type="Proteomes" id="UP000001817"/>
    </source>
</evidence>
<dbReference type="KEGG" id="bxe:Bxe_B0723"/>
<dbReference type="AlphaFoldDB" id="Q13L08"/>
<accession>Q13L08</accession>
<reference evidence="6 7" key="1">
    <citation type="journal article" date="2006" name="Proc. Natl. Acad. Sci. U.S.A.">
        <title>Burkholderia xenovorans LB400 harbors a multi-replicon, 9.73-Mbp genome shaped for versatility.</title>
        <authorList>
            <person name="Chain P.S."/>
            <person name="Denef V.J."/>
            <person name="Konstantinidis K.T."/>
            <person name="Vergez L.M."/>
            <person name="Agullo L."/>
            <person name="Reyes V.L."/>
            <person name="Hauser L."/>
            <person name="Cordova M."/>
            <person name="Gomez L."/>
            <person name="Gonzalez M."/>
            <person name="Land M."/>
            <person name="Lao V."/>
            <person name="Larimer F."/>
            <person name="LiPuma J.J."/>
            <person name="Mahenthiralingam E."/>
            <person name="Malfatti S.A."/>
            <person name="Marx C.J."/>
            <person name="Parnell J.J."/>
            <person name="Ramette A."/>
            <person name="Richardson P."/>
            <person name="Seeger M."/>
            <person name="Smith D."/>
            <person name="Spilker T."/>
            <person name="Sul W.J."/>
            <person name="Tsoi T.V."/>
            <person name="Ulrich L.E."/>
            <person name="Zhulin I.B."/>
            <person name="Tiedje J.M."/>
        </authorList>
    </citation>
    <scope>NUCLEOTIDE SEQUENCE [LARGE SCALE GENOMIC DNA]</scope>
    <source>
        <strain evidence="6 7">LB400</strain>
    </source>
</reference>
<dbReference type="CAZy" id="GT41">
    <property type="family name" value="Glycosyltransferase Family 41"/>
</dbReference>
<feature type="domain" description="HMW1" evidence="5">
    <location>
        <begin position="166"/>
        <end position="248"/>
    </location>
</feature>
<dbReference type="Proteomes" id="UP000001817">
    <property type="component" value="Chromosome 2"/>
</dbReference>
<dbReference type="InterPro" id="IPR040542">
    <property type="entry name" value="HMW1_D2"/>
</dbReference>
<evidence type="ECO:0000256" key="3">
    <source>
        <dbReference type="ARBA" id="ARBA00022679"/>
    </source>
</evidence>
<keyword evidence="2" id="KW-0328">Glycosyltransferase</keyword>
<dbReference type="EMBL" id="CP000271">
    <property type="protein sequence ID" value="ABE35231.1"/>
    <property type="molecule type" value="Genomic_DNA"/>
</dbReference>
<organism evidence="6 7">
    <name type="scientific">Paraburkholderia xenovorans (strain LB400)</name>
    <dbReference type="NCBI Taxonomy" id="266265"/>
    <lineage>
        <taxon>Bacteria</taxon>
        <taxon>Pseudomonadati</taxon>
        <taxon>Pseudomonadota</taxon>
        <taxon>Betaproteobacteria</taxon>
        <taxon>Burkholderiales</taxon>
        <taxon>Burkholderiaceae</taxon>
        <taxon>Paraburkholderia</taxon>
    </lineage>
</organism>
<evidence type="ECO:0000313" key="6">
    <source>
        <dbReference type="EMBL" id="ABE35231.1"/>
    </source>
</evidence>
<dbReference type="Gene3D" id="3.40.50.11380">
    <property type="match status" value="1"/>
</dbReference>
<evidence type="ECO:0000259" key="5">
    <source>
        <dbReference type="Pfam" id="PF18254"/>
    </source>
</evidence>
<evidence type="ECO:0000256" key="1">
    <source>
        <dbReference type="ARBA" id="ARBA00004922"/>
    </source>
</evidence>
<dbReference type="Pfam" id="PF18254">
    <property type="entry name" value="HMw1_D2"/>
    <property type="match status" value="1"/>
</dbReference>
<dbReference type="STRING" id="266265.Bxe_B0723"/>
<dbReference type="PANTHER" id="PTHR44835:SF1">
    <property type="entry name" value="PROTEIN O-GLCNAC TRANSFERASE"/>
    <property type="match status" value="1"/>
</dbReference>
<gene>
    <name evidence="6" type="ORF">Bxe_B0723</name>
</gene>
<dbReference type="InterPro" id="IPR051939">
    <property type="entry name" value="Glycosyltr_41/O-GlcNAc_trsf"/>
</dbReference>
<dbReference type="GO" id="GO:0016757">
    <property type="term" value="F:glycosyltransferase activity"/>
    <property type="evidence" value="ECO:0007669"/>
    <property type="project" value="UniProtKB-KW"/>
</dbReference>
<keyword evidence="3" id="KW-0808">Transferase</keyword>
<dbReference type="PANTHER" id="PTHR44835">
    <property type="entry name" value="UDP-N-ACETYLGLUCOSAMINE--PEPTIDE N-ACETYLGLUCOSAMINYLTRANSFERASE SPINDLY-RELATED"/>
    <property type="match status" value="1"/>
</dbReference>
<evidence type="ECO:0000259" key="4">
    <source>
        <dbReference type="Pfam" id="PF18071"/>
    </source>
</evidence>